<proteinExistence type="predicted"/>
<dbReference type="InterPro" id="IPR032675">
    <property type="entry name" value="LRR_dom_sf"/>
</dbReference>
<dbReference type="PANTHER" id="PTHR47679:SF1">
    <property type="entry name" value="PROTEIN TORNADO 1"/>
    <property type="match status" value="1"/>
</dbReference>
<name>A0ABP0WSL5_9BRYO</name>
<reference evidence="2" key="1">
    <citation type="submission" date="2024-02" db="EMBL/GenBank/DDBJ databases">
        <authorList>
            <consortium name="ELIXIR-Norway"/>
            <consortium name="Elixir Norway"/>
        </authorList>
    </citation>
    <scope>NUCLEOTIDE SEQUENCE</scope>
</reference>
<dbReference type="Gene3D" id="3.40.50.300">
    <property type="entry name" value="P-loop containing nucleotide triphosphate hydrolases"/>
    <property type="match status" value="1"/>
</dbReference>
<dbReference type="Gene3D" id="3.80.10.10">
    <property type="entry name" value="Ribonuclease Inhibitor"/>
    <property type="match status" value="2"/>
</dbReference>
<evidence type="ECO:0000256" key="1">
    <source>
        <dbReference type="SAM" id="MobiDB-lite"/>
    </source>
</evidence>
<dbReference type="SUPFAM" id="SSF52540">
    <property type="entry name" value="P-loop containing nucleoside triphosphate hydrolases"/>
    <property type="match status" value="1"/>
</dbReference>
<dbReference type="SUPFAM" id="SSF52047">
    <property type="entry name" value="RNI-like"/>
    <property type="match status" value="1"/>
</dbReference>
<evidence type="ECO:0000313" key="2">
    <source>
        <dbReference type="EMBL" id="CAK9269838.1"/>
    </source>
</evidence>
<organism evidence="2 3">
    <name type="scientific">Sphagnum jensenii</name>
    <dbReference type="NCBI Taxonomy" id="128206"/>
    <lineage>
        <taxon>Eukaryota</taxon>
        <taxon>Viridiplantae</taxon>
        <taxon>Streptophyta</taxon>
        <taxon>Embryophyta</taxon>
        <taxon>Bryophyta</taxon>
        <taxon>Sphagnophytina</taxon>
        <taxon>Sphagnopsida</taxon>
        <taxon>Sphagnales</taxon>
        <taxon>Sphagnaceae</taxon>
        <taxon>Sphagnum</taxon>
    </lineage>
</organism>
<dbReference type="PRINTS" id="PR00449">
    <property type="entry name" value="RASTRNSFRMNG"/>
</dbReference>
<dbReference type="PANTHER" id="PTHR47679">
    <property type="entry name" value="PROTEIN TORNADO 1"/>
    <property type="match status" value="1"/>
</dbReference>
<evidence type="ECO:0008006" key="4">
    <source>
        <dbReference type="Google" id="ProtNLM"/>
    </source>
</evidence>
<dbReference type="Proteomes" id="UP001497444">
    <property type="component" value="Chromosome 3"/>
</dbReference>
<evidence type="ECO:0000313" key="3">
    <source>
        <dbReference type="Proteomes" id="UP001497444"/>
    </source>
</evidence>
<feature type="region of interest" description="Disordered" evidence="1">
    <location>
        <begin position="1"/>
        <end position="60"/>
    </location>
</feature>
<keyword evidence="3" id="KW-1185">Reference proteome</keyword>
<dbReference type="InterPro" id="IPR027417">
    <property type="entry name" value="P-loop_NTPase"/>
</dbReference>
<gene>
    <name evidence="2" type="ORF">CSSPJE1EN1_LOCUS15316</name>
</gene>
<accession>A0ABP0WSL5</accession>
<dbReference type="EMBL" id="OZ020098">
    <property type="protein sequence ID" value="CAK9269838.1"/>
    <property type="molecule type" value="Genomic_DNA"/>
</dbReference>
<sequence>MELEASSVAVNDPGDPNLGKHQGSRSNDSGKQIPQELSLPEIMPFEASHESSGIPDQEFQQVESGGLSTLDQLRAKKMPTDSPPPKRKSVLLFAPVRGELTCDEVISILRKSQLDELCFDVRDYSEEDGSIEAYREDRLHLFDDIGKCESLKSIETYQEKLDVEEILLLRPALEERIEVFSSGVSRCDQRGMAILCEMLARNNVLKDVCFWGGGDGQLAVLCEILPTFHTFNPILDLNLSQAVTISGAASLVSILRMNSIVRRLSISDANNLLGSNGLEMILDPLIGHLGNPPANQSVNELNLLYCDTGRYGGAIKAVVEMLRTNNTLTSFEIAHDRTLKPEMILDPLTGHSGNPPLNQSLKVLLFRRLDIGGDGGAIQAIAEMLRTNNSLTKFSIDWDHTLKPSDVCTILSSLENNQSLRELGFPRCEHVGGADLLGNMMDLLRVNPWLTEIDLSHTPLEREGQAAQVRAQLERNAQDYMKVVRGMPRVPPKFTKVFLCGNAYSGKTTLRRSMARSLEKGVSAHFIPLVEIIELRKPFKCCFNDPNEWDKRTRGIDIKVLMDNHDMKVSIWDLAGQEEYHAFHDMMLPNLSTQGNVCYFLLVCNPFLWDQSGKPKTPQELEDEFSYWLRFISSNTKRSSNFAPQVTIVLTNNDKSYIHQEFVHNCVTKLRERFADFINLSSNTYSINAHSSQEAKQVLKDVTSTCKNVLEKLPKVYETCLHVQLGICQWIKEHPNQPIVSMQIFEKKIFAKTFQSQEDAPQLAQTQLEKPHIVIAMFLHDAGEIIYFKNEDFVVLNLNWFCHKVMGHLIKLRGHVENTNLAKTFPNGFGEMEHLEILLKSSLKDATNLVGEKKDEILNYLVRLMVKMDFAYEVITMGESNSQSVKHLFVPTTLQFDESVAKGERRLKWTAQFSSNAKVIYIGQRLQCGDQDHTTLTPGFFPRIQVALHNHFNVNWRYGQHVNERNLMKIWKDGLEIFVELSGDEMGGHVFIDVLIKSAKTKLETLQLVNVHVLSQIEHLCSVAQGCQGVALVRGVLRPKVVENLMLCKNKKNQAMLVEDLKQELVQELKPELLVENIDVSQCVHTWPEVDVPLDDFDYLSISMDDKVTSLLGELQTLEVLERHFRHLKNAEMDVDNFHVNNMSMENARDVFQSGNETLDVKPQGSFHQNSSKISNNLEHHDISNNDVVANVVAEMRSMENRINDGFKQELQAMEKRLENRIIYTCEEIRVMGQTLYGKVTMKVDQIMNLILQLDQRQVPCNFYFTTPGTKRNRQLIMKVLYGMEIVHLHLLCECVDGIHVVGGQKGVEIKLSPSVTREKINRLIMASLTVLSLLVKVGAHVTAGIGNMIPDIGQIVALTCDTQSLNDYLPDSKGSNHQSLITNLPTSNDALMAMQGDGKKAAEQWLVNLLKGKEILDLFSLRRVKYIKITSCNEGYPIRWVCEQHWKEGMERGTLEDYAFKPT</sequence>
<protein>
    <recommendedName>
        <fullName evidence="4">C-terminal of Roc (COR) domain-containing protein</fullName>
    </recommendedName>
</protein>